<keyword evidence="3" id="KW-1185">Reference proteome</keyword>
<name>A0A1A9V872_GLOAU</name>
<dbReference type="AlphaFoldDB" id="A0A1A9V872"/>
<evidence type="ECO:0000313" key="2">
    <source>
        <dbReference type="EnsemblMetazoa" id="GAUT029005-PA"/>
    </source>
</evidence>
<feature type="compositionally biased region" description="Polar residues" evidence="1">
    <location>
        <begin position="18"/>
        <end position="35"/>
    </location>
</feature>
<accession>A0A1A9V872</accession>
<evidence type="ECO:0000313" key="3">
    <source>
        <dbReference type="Proteomes" id="UP000078200"/>
    </source>
</evidence>
<dbReference type="VEuPathDB" id="VectorBase:GAUT029005"/>
<sequence>MGRKKKKGTLAARRGVAPSQSSEELTTPASMSLQMSAEPVENKSQCVLTPAESGVFCIHERNFEILAHTLGPSDLQSALLRPLTTPVNLPPQISGSPPYNRSQ</sequence>
<organism evidence="2 3">
    <name type="scientific">Glossina austeni</name>
    <name type="common">Savannah tsetse fly</name>
    <dbReference type="NCBI Taxonomy" id="7395"/>
    <lineage>
        <taxon>Eukaryota</taxon>
        <taxon>Metazoa</taxon>
        <taxon>Ecdysozoa</taxon>
        <taxon>Arthropoda</taxon>
        <taxon>Hexapoda</taxon>
        <taxon>Insecta</taxon>
        <taxon>Pterygota</taxon>
        <taxon>Neoptera</taxon>
        <taxon>Endopterygota</taxon>
        <taxon>Diptera</taxon>
        <taxon>Brachycera</taxon>
        <taxon>Muscomorpha</taxon>
        <taxon>Hippoboscoidea</taxon>
        <taxon>Glossinidae</taxon>
        <taxon>Glossina</taxon>
    </lineage>
</organism>
<evidence type="ECO:0000256" key="1">
    <source>
        <dbReference type="SAM" id="MobiDB-lite"/>
    </source>
</evidence>
<feature type="region of interest" description="Disordered" evidence="1">
    <location>
        <begin position="1"/>
        <end position="37"/>
    </location>
</feature>
<dbReference type="EnsemblMetazoa" id="GAUT029005-RA">
    <property type="protein sequence ID" value="GAUT029005-PA"/>
    <property type="gene ID" value="GAUT029005"/>
</dbReference>
<dbReference type="Proteomes" id="UP000078200">
    <property type="component" value="Unassembled WGS sequence"/>
</dbReference>
<reference evidence="2" key="1">
    <citation type="submission" date="2020-05" db="UniProtKB">
        <authorList>
            <consortium name="EnsemblMetazoa"/>
        </authorList>
    </citation>
    <scope>IDENTIFICATION</scope>
    <source>
        <strain evidence="2">TTRI</strain>
    </source>
</reference>
<proteinExistence type="predicted"/>
<protein>
    <submittedName>
        <fullName evidence="2">Uncharacterized protein</fullName>
    </submittedName>
</protein>